<dbReference type="OrthoDB" id="57480at2759"/>
<dbReference type="PANTHER" id="PTHR44826:SF3">
    <property type="entry name" value="SPORE COAT PROTEIN SP85"/>
    <property type="match status" value="1"/>
</dbReference>
<feature type="signal peptide" evidence="8">
    <location>
        <begin position="1"/>
        <end position="21"/>
    </location>
</feature>
<dbReference type="EMBL" id="CAICTM010000265">
    <property type="protein sequence ID" value="CAB9506406.1"/>
    <property type="molecule type" value="Genomic_DNA"/>
</dbReference>
<comment type="function">
    <text evidence="5">In the vertebrate host, binds to highly sulfated heparan sulfate proteoglycans (HSPGs) on the surface of host hepatocytes and is required for sporozoite invasion of the host hepatocytes.</text>
</comment>
<gene>
    <name evidence="9" type="ORF">SEMRO_266_G103000.1</name>
</gene>
<feature type="compositionally biased region" description="Low complexity" evidence="7">
    <location>
        <begin position="1281"/>
        <end position="1317"/>
    </location>
</feature>
<sequence length="1483" mass="159917">MSAVTTAAMVSVLLVQPRVDAGPSMTRRTALKPGETSNHEMDGYFESSLYFTSSQKEGEWLDDLIVQVYNELLEEQQQQQQQDCPWSRRLYSASPASPQHDEDPQWFMPRRTSGTTASSGSPPQVRQRYVVTGICSGCDLHQELLPLFAVSDDDQEQQDADADNHNIASRKSLLRTPSAAAAATNECQLPSRHSFEQGLALAVQQHHQQQSPKQPVRRLQVDNNDNQEEDLVAVNEYACSDQIQQLSTQVLLQVATEAVNQTNWSQLFMETYNQLSFHLCDLPHHRRILRAHATQTVVSHGMASIQLNVLVECRDCQEDTLLFSTSASSNNNATTTTIAAPTTPPPPASVTRIGATTLCFCPKNATAFRAPTAAELQESLQQQHEEMVYYVGQAQLVECSGATSPPQTFSTVVFVDYTTSSDAGQLAERFHDVYNRMAYEACDEKFRRIVSVEVAEMDDDDVVTNTTSRTTMLTVAVSCRNCNSTTTAQRLFEGLYRRRRRQLGRLLEGGMPTGRSSCACPVGTQPGVEHVPSAADFRDEFNAVGELFLDNVVEGHAVECAPQVTTFSSEVVAAVEMRNVTETDIGNVEELFLQTYNNLAFSVCDPFFRRITNVELVLQETDSFFARHSNDTTQWANGTATGTARFTITGTCRDCNVSDIGYFHIFDTEDIDADQTAIRRRLSELSFGGGGGHDRILQDSNAGCICPTALEPGELDGPSVDAFGALLEAEIDASSSSSIELSDFQEGHPVDCGTNVRLQFGSTQPSDSTMSSTPGSLFNDTLGGQNYTYEAPTRVGSARFTVVGECRNCPVSSTGHFNLFGDLFRRLQASPVSYTGRLNVERSLEIGGSCVCPVGTEPGEGGGPTIAQFQDVFTQDLVEISEGGSLPSVESTPENIAEGAPVDCSEVVHEFRSAVVVDLGVDPRTLSRQDQEALQSGFRDSYNSLSFDACDGFFRSVNDVSLVVGTSGRRLQGTTDLLENVTTALSEANVSRVDSAVFFVTGTCRNCRVSPTGSFNIFGDSFFRRGLVTSKRSTRSPLVRRMQSEESGGVCICPPGKEPGAEPAPNAEVFVEEFNDRIEEAQEEEGITAEVAVANVIVEVDVQEVVVIDDLQKPSTLGPTTTPPFPLDPNSTTVVPNSTTIVPSTLPPVGPNVTTLDPLIVNGTLERTEPPGAPNRTTNLILTPTPAPAGGSEAPSTTPTSNPTVAPTPEPTPEPSSEPTPNPTSEPTPNPTSEPTPNPTNEPSPRPTPSPSVNPSALPSLNPTRAPTGAPMTGPTGAAQSSLPSTLPSLTPSAHPSSAPSWQPSSTPSSPSPATASPEPPSTIPSVNPTASCSLPYTSASATYTVSFNGNIFAMDEPILLGVFRQAVFNASACAPQLLQVTVRRSIGRRRLQDNTVSSASFDTQFEQADGSTLVGDNQEFMTRLNSDAAMSENGLIATGVQEVVNSAVWCHHFHPSPAARPALVHLWFHQSFPLATRRHIHR</sequence>
<evidence type="ECO:0000256" key="7">
    <source>
        <dbReference type="SAM" id="MobiDB-lite"/>
    </source>
</evidence>
<evidence type="ECO:0000313" key="10">
    <source>
        <dbReference type="Proteomes" id="UP001153069"/>
    </source>
</evidence>
<name>A0A9N8DQ12_9STRA</name>
<evidence type="ECO:0000313" key="9">
    <source>
        <dbReference type="EMBL" id="CAB9506406.1"/>
    </source>
</evidence>
<evidence type="ECO:0000256" key="6">
    <source>
        <dbReference type="ARBA" id="ARBA00045806"/>
    </source>
</evidence>
<comment type="similarity">
    <text evidence="1">Belongs to the plasmodium circumsporozoite protein family.</text>
</comment>
<dbReference type="PANTHER" id="PTHR44826">
    <property type="entry name" value="SPORE COAT PROTEIN SP85"/>
    <property type="match status" value="1"/>
</dbReference>
<accession>A0A9N8DQ12</accession>
<protein>
    <recommendedName>
        <fullName evidence="2">Circumsporozoite protein</fullName>
    </recommendedName>
</protein>
<evidence type="ECO:0000256" key="8">
    <source>
        <dbReference type="SAM" id="SignalP"/>
    </source>
</evidence>
<feature type="region of interest" description="Disordered" evidence="7">
    <location>
        <begin position="1164"/>
        <end position="1327"/>
    </location>
</feature>
<feature type="compositionally biased region" description="Pro residues" evidence="7">
    <location>
        <begin position="1206"/>
        <end position="1252"/>
    </location>
</feature>
<evidence type="ECO:0000256" key="3">
    <source>
        <dbReference type="ARBA" id="ARBA00022522"/>
    </source>
</evidence>
<evidence type="ECO:0000256" key="4">
    <source>
        <dbReference type="ARBA" id="ARBA00022737"/>
    </source>
</evidence>
<keyword evidence="4" id="KW-0677">Repeat</keyword>
<feature type="compositionally biased region" description="Low complexity" evidence="7">
    <location>
        <begin position="109"/>
        <end position="123"/>
    </location>
</feature>
<evidence type="ECO:0000256" key="2">
    <source>
        <dbReference type="ARBA" id="ARBA00021911"/>
    </source>
</evidence>
<comment type="function">
    <text evidence="6">Essential sporozoite protein. In the mosquito vector, required for sporozoite development in the oocyst, migration through the vector hemolymph and entry into the vector salivary glands. In the vertebrate host, required for sporozoite migration through the host dermis and infection of host hepatocytes. Binds to highly sulfated heparan sulfate proteoglycans (HSPGs) on the surface of host hepatocytes.</text>
</comment>
<keyword evidence="3" id="KW-0748">Sporozoite</keyword>
<keyword evidence="8" id="KW-0732">Signal</keyword>
<feature type="region of interest" description="Disordered" evidence="7">
    <location>
        <begin position="80"/>
        <end position="125"/>
    </location>
</feature>
<proteinExistence type="inferred from homology"/>
<reference evidence="9" key="1">
    <citation type="submission" date="2020-06" db="EMBL/GenBank/DDBJ databases">
        <authorList>
            <consortium name="Plant Systems Biology data submission"/>
        </authorList>
    </citation>
    <scope>NUCLEOTIDE SEQUENCE</scope>
    <source>
        <strain evidence="9">D6</strain>
    </source>
</reference>
<keyword evidence="10" id="KW-1185">Reference proteome</keyword>
<evidence type="ECO:0000256" key="5">
    <source>
        <dbReference type="ARBA" id="ARBA00033726"/>
    </source>
</evidence>
<organism evidence="9 10">
    <name type="scientific">Seminavis robusta</name>
    <dbReference type="NCBI Taxonomy" id="568900"/>
    <lineage>
        <taxon>Eukaryota</taxon>
        <taxon>Sar</taxon>
        <taxon>Stramenopiles</taxon>
        <taxon>Ochrophyta</taxon>
        <taxon>Bacillariophyta</taxon>
        <taxon>Bacillariophyceae</taxon>
        <taxon>Bacillariophycidae</taxon>
        <taxon>Naviculales</taxon>
        <taxon>Naviculaceae</taxon>
        <taxon>Seminavis</taxon>
    </lineage>
</organism>
<feature type="chain" id="PRO_5040324934" description="Circumsporozoite protein" evidence="8">
    <location>
        <begin position="22"/>
        <end position="1483"/>
    </location>
</feature>
<dbReference type="InterPro" id="IPR051860">
    <property type="entry name" value="Plasmodium_CSP_Invasion"/>
</dbReference>
<comment type="caution">
    <text evidence="9">The sequence shown here is derived from an EMBL/GenBank/DDBJ whole genome shotgun (WGS) entry which is preliminary data.</text>
</comment>
<dbReference type="Proteomes" id="UP001153069">
    <property type="component" value="Unassembled WGS sequence"/>
</dbReference>
<evidence type="ECO:0000256" key="1">
    <source>
        <dbReference type="ARBA" id="ARBA00006241"/>
    </source>
</evidence>